<evidence type="ECO:0000313" key="4">
    <source>
        <dbReference type="RefSeq" id="XP_033569140.1"/>
    </source>
</evidence>
<dbReference type="RefSeq" id="XP_033569140.1">
    <property type="nucleotide sequence ID" value="XM_033726295.1"/>
</dbReference>
<name>A0A6A6Y033_9PEZI</name>
<dbReference type="Proteomes" id="UP000504636">
    <property type="component" value="Unplaced"/>
</dbReference>
<evidence type="ECO:0000313" key="2">
    <source>
        <dbReference type="EMBL" id="KAF2802176.1"/>
    </source>
</evidence>
<reference evidence="4" key="3">
    <citation type="submission" date="2025-04" db="UniProtKB">
        <authorList>
            <consortium name="RefSeq"/>
        </authorList>
    </citation>
    <scope>IDENTIFICATION</scope>
    <source>
        <strain evidence="4">CBS 304.34</strain>
    </source>
</reference>
<feature type="region of interest" description="Disordered" evidence="1">
    <location>
        <begin position="493"/>
        <end position="518"/>
    </location>
</feature>
<feature type="compositionally biased region" description="Basic and acidic residues" evidence="1">
    <location>
        <begin position="497"/>
        <end position="513"/>
    </location>
</feature>
<feature type="region of interest" description="Disordered" evidence="1">
    <location>
        <begin position="245"/>
        <end position="274"/>
    </location>
</feature>
<accession>A0A6A6Y033</accession>
<feature type="compositionally biased region" description="Basic and acidic residues" evidence="1">
    <location>
        <begin position="431"/>
        <end position="441"/>
    </location>
</feature>
<dbReference type="GeneID" id="54467188"/>
<feature type="region of interest" description="Disordered" evidence="1">
    <location>
        <begin position="408"/>
        <end position="443"/>
    </location>
</feature>
<dbReference type="AlphaFoldDB" id="A0A6A6Y033"/>
<proteinExistence type="predicted"/>
<dbReference type="EMBL" id="MU003725">
    <property type="protein sequence ID" value="KAF2802176.1"/>
    <property type="molecule type" value="Genomic_DNA"/>
</dbReference>
<evidence type="ECO:0000256" key="1">
    <source>
        <dbReference type="SAM" id="MobiDB-lite"/>
    </source>
</evidence>
<reference evidence="2 4" key="1">
    <citation type="journal article" date="2020" name="Stud. Mycol.">
        <title>101 Dothideomycetes genomes: a test case for predicting lifestyles and emergence of pathogens.</title>
        <authorList>
            <person name="Haridas S."/>
            <person name="Albert R."/>
            <person name="Binder M."/>
            <person name="Bloem J."/>
            <person name="Labutti K."/>
            <person name="Salamov A."/>
            <person name="Andreopoulos B."/>
            <person name="Baker S."/>
            <person name="Barry K."/>
            <person name="Bills G."/>
            <person name="Bluhm B."/>
            <person name="Cannon C."/>
            <person name="Castanera R."/>
            <person name="Culley D."/>
            <person name="Daum C."/>
            <person name="Ezra D."/>
            <person name="Gonzalez J."/>
            <person name="Henrissat B."/>
            <person name="Kuo A."/>
            <person name="Liang C."/>
            <person name="Lipzen A."/>
            <person name="Lutzoni F."/>
            <person name="Magnuson J."/>
            <person name="Mondo S."/>
            <person name="Nolan M."/>
            <person name="Ohm R."/>
            <person name="Pangilinan J."/>
            <person name="Park H.-J."/>
            <person name="Ramirez L."/>
            <person name="Alfaro M."/>
            <person name="Sun H."/>
            <person name="Tritt A."/>
            <person name="Yoshinaga Y."/>
            <person name="Zwiers L.-H."/>
            <person name="Turgeon B."/>
            <person name="Goodwin S."/>
            <person name="Spatafora J."/>
            <person name="Crous P."/>
            <person name="Grigoriev I."/>
        </authorList>
    </citation>
    <scope>NUCLEOTIDE SEQUENCE</scope>
    <source>
        <strain evidence="2 4">CBS 304.34</strain>
    </source>
</reference>
<dbReference type="OrthoDB" id="10493794at2759"/>
<feature type="compositionally biased region" description="Basic and acidic residues" evidence="1">
    <location>
        <begin position="408"/>
        <end position="417"/>
    </location>
</feature>
<protein>
    <submittedName>
        <fullName evidence="2 4">Uncharacterized protein</fullName>
    </submittedName>
</protein>
<reference evidence="4" key="2">
    <citation type="submission" date="2020-04" db="EMBL/GenBank/DDBJ databases">
        <authorList>
            <consortium name="NCBI Genome Project"/>
        </authorList>
    </citation>
    <scope>NUCLEOTIDE SEQUENCE</scope>
    <source>
        <strain evidence="4">CBS 304.34</strain>
    </source>
</reference>
<sequence>MSATNSTNATAATLIDPQIFLEQYPGFDDIRDINDIAYNARVCRGHIEAALAYFNDNRLTAEHFASAAGLRKPEAMKAGALCVPDDFSLWLAAQARLEQGADIADPADLLKAGSDPKNPTPEQRMAMDAFCERLILSWETFLQVYDHTQRANGDYPMPRFRYCVKVLRNACAHKFLVPGKHLEFVEEEGQDRLTSVVQKELPELNEELKHLIVLLESLVPFIRDKDDIPDGVELGWALLSSWPNKAPQADDGSANEVLDANQGEDGESQIERSKNQGARWYRRLRSFSHFHWGKYQLSTTRTSEEVKDERLGNATTMTWDPINESSTGSKNNPPNPILFPGLPFRHPLRIQRNNGVHHFLVPHRHWAFVEDEGQKRLADVVQSELPELDKELEDLMALFQSLVPLVKDSKDEPRPDIDDSWSFGGQANQNEAEKEHEEQPKRPKPRWYHKLYFLSVLIPQKKREKLALGASGDGGEFELEQYLQLTMSWNRTEASPEEFKDTSAKSGDMHGADDSTWGQPECVTAEQLDDEKATEDPKPSFLHRSFDLAMRSHVLRRGALKARNFLYEELQGVDDID</sequence>
<evidence type="ECO:0000313" key="3">
    <source>
        <dbReference type="Proteomes" id="UP000504636"/>
    </source>
</evidence>
<gene>
    <name evidence="2 4" type="ORF">BDZ99DRAFT_527840</name>
</gene>
<organism evidence="2">
    <name type="scientific">Mytilinidion resinicola</name>
    <dbReference type="NCBI Taxonomy" id="574789"/>
    <lineage>
        <taxon>Eukaryota</taxon>
        <taxon>Fungi</taxon>
        <taxon>Dikarya</taxon>
        <taxon>Ascomycota</taxon>
        <taxon>Pezizomycotina</taxon>
        <taxon>Dothideomycetes</taxon>
        <taxon>Pleosporomycetidae</taxon>
        <taxon>Mytilinidiales</taxon>
        <taxon>Mytilinidiaceae</taxon>
        <taxon>Mytilinidion</taxon>
    </lineage>
</organism>
<keyword evidence="3" id="KW-1185">Reference proteome</keyword>